<accession>A0A8H5B1V5</accession>
<dbReference type="OrthoDB" id="18996at2759"/>
<proteinExistence type="predicted"/>
<sequence>MMRVLLDGHLLAQSNDTIVVENNHYFPPDSVRTALLEKSDTSSVCPWKGTAHYYNAVVNGKKVSDVAWYYPETITDRAKHIEGYVAFYKNKVDIQSSSV</sequence>
<comment type="caution">
    <text evidence="2">The sequence shown here is derived from an EMBL/GenBank/DDBJ whole genome shotgun (WGS) entry which is preliminary data.</text>
</comment>
<evidence type="ECO:0000313" key="2">
    <source>
        <dbReference type="EMBL" id="KAF5315045.1"/>
    </source>
</evidence>
<evidence type="ECO:0000259" key="1">
    <source>
        <dbReference type="Pfam" id="PF04248"/>
    </source>
</evidence>
<gene>
    <name evidence="2" type="ORF">D9619_007410</name>
</gene>
<dbReference type="EMBL" id="JAACJJ010000043">
    <property type="protein sequence ID" value="KAF5315045.1"/>
    <property type="molecule type" value="Genomic_DNA"/>
</dbReference>
<feature type="domain" description="DUF427" evidence="1">
    <location>
        <begin position="2"/>
        <end position="89"/>
    </location>
</feature>
<keyword evidence="3" id="KW-1185">Reference proteome</keyword>
<reference evidence="2 3" key="1">
    <citation type="journal article" date="2020" name="ISME J.">
        <title>Uncovering the hidden diversity of litter-decomposition mechanisms in mushroom-forming fungi.</title>
        <authorList>
            <person name="Floudas D."/>
            <person name="Bentzer J."/>
            <person name="Ahren D."/>
            <person name="Johansson T."/>
            <person name="Persson P."/>
            <person name="Tunlid A."/>
        </authorList>
    </citation>
    <scope>NUCLEOTIDE SEQUENCE [LARGE SCALE GENOMIC DNA]</scope>
    <source>
        <strain evidence="2 3">CBS 101986</strain>
    </source>
</reference>
<dbReference type="InterPro" id="IPR007361">
    <property type="entry name" value="DUF427"/>
</dbReference>
<dbReference type="Gene3D" id="2.170.150.40">
    <property type="entry name" value="Domain of unknown function (DUF427)"/>
    <property type="match status" value="1"/>
</dbReference>
<dbReference type="PANTHER" id="PTHR34310:SF5">
    <property type="entry name" value="DUF427 DOMAIN PROTEIN (AFU_ORTHOLOGUE AFUA_3G02220)"/>
    <property type="match status" value="1"/>
</dbReference>
<evidence type="ECO:0000313" key="3">
    <source>
        <dbReference type="Proteomes" id="UP000567179"/>
    </source>
</evidence>
<organism evidence="2 3">
    <name type="scientific">Psilocybe cf. subviscida</name>
    <dbReference type="NCBI Taxonomy" id="2480587"/>
    <lineage>
        <taxon>Eukaryota</taxon>
        <taxon>Fungi</taxon>
        <taxon>Dikarya</taxon>
        <taxon>Basidiomycota</taxon>
        <taxon>Agaricomycotina</taxon>
        <taxon>Agaricomycetes</taxon>
        <taxon>Agaricomycetidae</taxon>
        <taxon>Agaricales</taxon>
        <taxon>Agaricineae</taxon>
        <taxon>Strophariaceae</taxon>
        <taxon>Psilocybe</taxon>
    </lineage>
</organism>
<dbReference type="AlphaFoldDB" id="A0A8H5B1V5"/>
<dbReference type="InterPro" id="IPR038694">
    <property type="entry name" value="DUF427_sf"/>
</dbReference>
<dbReference type="PANTHER" id="PTHR34310">
    <property type="entry name" value="DUF427 DOMAIN PROTEIN (AFU_ORTHOLOGUE AFUA_3G02220)"/>
    <property type="match status" value="1"/>
</dbReference>
<dbReference type="Pfam" id="PF04248">
    <property type="entry name" value="NTP_transf_9"/>
    <property type="match status" value="1"/>
</dbReference>
<protein>
    <recommendedName>
        <fullName evidence="1">DUF427 domain-containing protein</fullName>
    </recommendedName>
</protein>
<name>A0A8H5B1V5_9AGAR</name>
<dbReference type="Proteomes" id="UP000567179">
    <property type="component" value="Unassembled WGS sequence"/>
</dbReference>